<dbReference type="InterPro" id="IPR011682">
    <property type="entry name" value="Glyco_hydro_38_C"/>
</dbReference>
<dbReference type="SUPFAM" id="SSF74650">
    <property type="entry name" value="Galactose mutarotase-like"/>
    <property type="match status" value="1"/>
</dbReference>
<dbReference type="InterPro" id="IPR011330">
    <property type="entry name" value="Glyco_hydro/deAcase_b/a-brl"/>
</dbReference>
<organism evidence="5">
    <name type="scientific">Clostridium tertium</name>
    <dbReference type="NCBI Taxonomy" id="1559"/>
    <lineage>
        <taxon>Bacteria</taxon>
        <taxon>Bacillati</taxon>
        <taxon>Bacillota</taxon>
        <taxon>Clostridia</taxon>
        <taxon>Eubacteriales</taxon>
        <taxon>Clostridiaceae</taxon>
        <taxon>Clostridium</taxon>
    </lineage>
</organism>
<dbReference type="Pfam" id="PF07748">
    <property type="entry name" value="Glyco_hydro_38C"/>
    <property type="match status" value="1"/>
</dbReference>
<keyword evidence="5" id="KW-0326">Glycosidase</keyword>
<protein>
    <submittedName>
        <fullName evidence="5">Mannosylglycerate hydrolase</fullName>
        <ecNumber evidence="5">3.2.1.170</ecNumber>
    </submittedName>
</protein>
<dbReference type="InterPro" id="IPR041147">
    <property type="entry name" value="GH38_C"/>
</dbReference>
<evidence type="ECO:0000313" key="5">
    <source>
        <dbReference type="EMBL" id="VYT95178.1"/>
    </source>
</evidence>
<reference evidence="5" key="1">
    <citation type="submission" date="2019-11" db="EMBL/GenBank/DDBJ databases">
        <authorList>
            <person name="Feng L."/>
        </authorList>
    </citation>
    <scope>NUCLEOTIDE SEQUENCE</scope>
    <source>
        <strain evidence="5">CTertiumLFYP3</strain>
    </source>
</reference>
<dbReference type="Gene3D" id="2.70.98.30">
    <property type="entry name" value="Golgi alpha-mannosidase II, domain 4"/>
    <property type="match status" value="1"/>
</dbReference>
<dbReference type="GO" id="GO:0030246">
    <property type="term" value="F:carbohydrate binding"/>
    <property type="evidence" value="ECO:0007669"/>
    <property type="project" value="InterPro"/>
</dbReference>
<keyword evidence="5" id="KW-0378">Hydrolase</keyword>
<dbReference type="GO" id="GO:0102546">
    <property type="term" value="F:mannosylglycerate hydrolase activity"/>
    <property type="evidence" value="ECO:0007669"/>
    <property type="project" value="UniProtKB-EC"/>
</dbReference>
<dbReference type="Gene3D" id="3.20.110.10">
    <property type="entry name" value="Glycoside hydrolase 38, N terminal domain"/>
    <property type="match status" value="1"/>
</dbReference>
<gene>
    <name evidence="5" type="primary">mngB_2</name>
    <name evidence="5" type="ORF">CTLFYP3_01089</name>
</gene>
<accession>A0A6N3AYB9</accession>
<feature type="domain" description="Glycoside hydrolase family 38 N-terminal" evidence="2">
    <location>
        <begin position="11"/>
        <end position="275"/>
    </location>
</feature>
<dbReference type="AlphaFoldDB" id="A0A6N3AYB9"/>
<dbReference type="Gene3D" id="1.20.1270.50">
    <property type="entry name" value="Glycoside hydrolase family 38, central domain"/>
    <property type="match status" value="1"/>
</dbReference>
<comment type="similarity">
    <text evidence="1">Belongs to the glycosyl hydrolase 38 family.</text>
</comment>
<dbReference type="InterPro" id="IPR037094">
    <property type="entry name" value="Glyco_hydro_38_cen_sf"/>
</dbReference>
<dbReference type="GO" id="GO:0004559">
    <property type="term" value="F:alpha-mannosidase activity"/>
    <property type="evidence" value="ECO:0007669"/>
    <property type="project" value="InterPro"/>
</dbReference>
<dbReference type="PANTHER" id="PTHR46017">
    <property type="entry name" value="ALPHA-MANNOSIDASE 2C1"/>
    <property type="match status" value="1"/>
</dbReference>
<dbReference type="EMBL" id="CACRTO010000009">
    <property type="protein sequence ID" value="VYT95178.1"/>
    <property type="molecule type" value="Genomic_DNA"/>
</dbReference>
<evidence type="ECO:0000259" key="2">
    <source>
        <dbReference type="Pfam" id="PF01074"/>
    </source>
</evidence>
<evidence type="ECO:0000256" key="1">
    <source>
        <dbReference type="ARBA" id="ARBA00009792"/>
    </source>
</evidence>
<dbReference type="Pfam" id="PF17677">
    <property type="entry name" value="Glyco_hydro38C2"/>
    <property type="match status" value="1"/>
</dbReference>
<dbReference type="GO" id="GO:0006013">
    <property type="term" value="P:mannose metabolic process"/>
    <property type="evidence" value="ECO:0007669"/>
    <property type="project" value="InterPro"/>
</dbReference>
<feature type="domain" description="Glycosyl hydrolase family 38 C-terminal" evidence="3">
    <location>
        <begin position="496"/>
        <end position="714"/>
    </location>
</feature>
<name>A0A6N3AYB9_9CLOT</name>
<dbReference type="RefSeq" id="WP_156625621.1">
    <property type="nucleotide sequence ID" value="NZ_CACRTO010000009.1"/>
</dbReference>
<evidence type="ECO:0000259" key="4">
    <source>
        <dbReference type="Pfam" id="PF17677"/>
    </source>
</evidence>
<dbReference type="PANTHER" id="PTHR46017:SF2">
    <property type="entry name" value="MANNOSYLGLYCERATE HYDROLASE"/>
    <property type="match status" value="1"/>
</dbReference>
<sequence>MKEKIVANIFHHTHWDNEWYFTEEDSLIQLSYHMKELIKAFDEDIIDYFFLDGQTAILDDYMKLHPEDNEKIAKLIKGKKLFVGPFHTQLDSFISSGESVINNLRLGIEKADKNGGVSKVAYLPDSFGQSQDFPKIFKSMGINDFVFRRGMGTEHNLPLDFYWKSNDGSTVLVNTLNSGYGFATAPFVNETLIKNSGKDYDGKDVSTQIENLYKNSCLPNEFLLPIGNDQTPVIWNFKELLEKYNEESDKYKFIEVTLEEYMKKLRENGENLKTYEGEFLNPEYHRVHKSIYSARADIKSIQDKIERIMTYEVQPLMAIVDKIGLPYDKNIVDMIWDLLVRSQTHSSATNTDKTNELILKRSEKAYNLALSLKIYLARKIAITIKAEKNKYPIVVFNTLPEKQNMCINLKVYSKEKDFKLVLKDKELSYSILEAEKLFSGTYRKDPTLMNEDEYYYKTNLTLNIDNFEGFSYKTIYLIDGEKSTKIKNIKDSKDTIENERYKVSFINGEFEVYDKKYNTHHKDVICFENSGDEGDNYDYSYPDNDWVIRYNFNDGKIVKIYNGDEFSELKVVGDIMVPANLEEREKKNTSSKMKYSLNIRLKKYSDVVEISGEIDNKALNHRLRLVVKTTNKSEYSYAGTQFGYVKRVVEDKALANWRENGWLEEPSAINPLLNHVSLIGENDIATVFTRGCKEYEVIGADKTDIALTLFRSVGHLGLPDLNRRPGRASGLAERIIESPLSQMIGKNEFEIGLAYYDKYDANDVNKDYIKYATDQTYYQNQRLDKVVFPISYFETNPLNFEIPDEFKLLELEESEAVFGTLKKCNKENGYLLRIFNGENHEINAGKLNIGFKYSELKSTNIIEDEDSKCDINIGNLKPGEIKNIKIIL</sequence>
<dbReference type="Pfam" id="PF01074">
    <property type="entry name" value="Glyco_hydro_38N"/>
    <property type="match status" value="1"/>
</dbReference>
<evidence type="ECO:0000259" key="3">
    <source>
        <dbReference type="Pfam" id="PF07748"/>
    </source>
</evidence>
<dbReference type="EC" id="3.2.1.170" evidence="5"/>
<feature type="domain" description="Glycosyl hydrolases family 38 C-terminal" evidence="4">
    <location>
        <begin position="818"/>
        <end position="882"/>
    </location>
</feature>
<dbReference type="InterPro" id="IPR000602">
    <property type="entry name" value="Glyco_hydro_38_N"/>
</dbReference>
<dbReference type="InterPro" id="IPR011013">
    <property type="entry name" value="Gal_mutarotase_sf_dom"/>
</dbReference>
<dbReference type="SUPFAM" id="SSF88713">
    <property type="entry name" value="Glycoside hydrolase/deacetylase"/>
    <property type="match status" value="1"/>
</dbReference>
<dbReference type="InterPro" id="IPR027291">
    <property type="entry name" value="Glyco_hydro_38_N_sf"/>
</dbReference>
<proteinExistence type="inferred from homology"/>
<dbReference type="GO" id="GO:0009313">
    <property type="term" value="P:oligosaccharide catabolic process"/>
    <property type="evidence" value="ECO:0007669"/>
    <property type="project" value="TreeGrafter"/>
</dbReference>